<dbReference type="HOGENOM" id="CLU_2268455_0_0_1"/>
<evidence type="ECO:0000313" key="2">
    <source>
        <dbReference type="Proteomes" id="UP000006882"/>
    </source>
</evidence>
<protein>
    <submittedName>
        <fullName evidence="1">Uncharacterized protein</fullName>
    </submittedName>
</protein>
<accession>M5W081</accession>
<sequence length="103" mass="12073">MWSKDHIAQVVIRGNNKQVFAKYNQEQNDCSESLLLVFQFFFLEVECWLFLAYLKSKVSEAGNGTNLILFSYYGKRVLLSDKVEQDVHKSSKLKKPETQEEIY</sequence>
<name>M5W081_PRUPE</name>
<keyword evidence="2" id="KW-1185">Reference proteome</keyword>
<evidence type="ECO:0000313" key="1">
    <source>
        <dbReference type="EMBL" id="ONH90195.1"/>
    </source>
</evidence>
<reference evidence="1 2" key="1">
    <citation type="journal article" date="2013" name="Nat. Genet.">
        <title>The high-quality draft genome of peach (Prunus persica) identifies unique patterns of genetic diversity, domestication and genome evolution.</title>
        <authorList>
            <consortium name="International Peach Genome Initiative"/>
            <person name="Verde I."/>
            <person name="Abbott A.G."/>
            <person name="Scalabrin S."/>
            <person name="Jung S."/>
            <person name="Shu S."/>
            <person name="Marroni F."/>
            <person name="Zhebentyayeva T."/>
            <person name="Dettori M.T."/>
            <person name="Grimwood J."/>
            <person name="Cattonaro F."/>
            <person name="Zuccolo A."/>
            <person name="Rossini L."/>
            <person name="Jenkins J."/>
            <person name="Vendramin E."/>
            <person name="Meisel L.A."/>
            <person name="Decroocq V."/>
            <person name="Sosinski B."/>
            <person name="Prochnik S."/>
            <person name="Mitros T."/>
            <person name="Policriti A."/>
            <person name="Cipriani G."/>
            <person name="Dondini L."/>
            <person name="Ficklin S."/>
            <person name="Goodstein D.M."/>
            <person name="Xuan P."/>
            <person name="Del Fabbro C."/>
            <person name="Aramini V."/>
            <person name="Copetti D."/>
            <person name="Gonzalez S."/>
            <person name="Horner D.S."/>
            <person name="Falchi R."/>
            <person name="Lucas S."/>
            <person name="Mica E."/>
            <person name="Maldonado J."/>
            <person name="Lazzari B."/>
            <person name="Bielenberg D."/>
            <person name="Pirona R."/>
            <person name="Miculan M."/>
            <person name="Barakat A."/>
            <person name="Testolin R."/>
            <person name="Stella A."/>
            <person name="Tartarini S."/>
            <person name="Tonutti P."/>
            <person name="Arus P."/>
            <person name="Orellana A."/>
            <person name="Wells C."/>
            <person name="Main D."/>
            <person name="Vizzotto G."/>
            <person name="Silva H."/>
            <person name="Salamini F."/>
            <person name="Schmutz J."/>
            <person name="Morgante M."/>
            <person name="Rokhsar D.S."/>
        </authorList>
    </citation>
    <scope>NUCLEOTIDE SEQUENCE [LARGE SCALE GENOMIC DNA]</scope>
    <source>
        <strain evidence="2">cv. Nemared</strain>
    </source>
</reference>
<proteinExistence type="predicted"/>
<organism evidence="1 2">
    <name type="scientific">Prunus persica</name>
    <name type="common">Peach</name>
    <name type="synonym">Amygdalus persica</name>
    <dbReference type="NCBI Taxonomy" id="3760"/>
    <lineage>
        <taxon>Eukaryota</taxon>
        <taxon>Viridiplantae</taxon>
        <taxon>Streptophyta</taxon>
        <taxon>Embryophyta</taxon>
        <taxon>Tracheophyta</taxon>
        <taxon>Spermatophyta</taxon>
        <taxon>Magnoliopsida</taxon>
        <taxon>eudicotyledons</taxon>
        <taxon>Gunneridae</taxon>
        <taxon>Pentapetalae</taxon>
        <taxon>rosids</taxon>
        <taxon>fabids</taxon>
        <taxon>Rosales</taxon>
        <taxon>Rosaceae</taxon>
        <taxon>Amygdaloideae</taxon>
        <taxon>Amygdaleae</taxon>
        <taxon>Prunus</taxon>
    </lineage>
</organism>
<dbReference type="EMBL" id="CM007658">
    <property type="protein sequence ID" value="ONH90195.1"/>
    <property type="molecule type" value="Genomic_DNA"/>
</dbReference>
<dbReference type="Gramene" id="ONH90195">
    <property type="protein sequence ID" value="ONH90195"/>
    <property type="gene ID" value="PRUPE_8G040100"/>
</dbReference>
<dbReference type="AlphaFoldDB" id="M5W081"/>
<dbReference type="Proteomes" id="UP000006882">
    <property type="component" value="Chromosome G8"/>
</dbReference>
<gene>
    <name evidence="1" type="ORF">PRUPE_8G040100</name>
</gene>